<comment type="catalytic activity">
    <reaction evidence="15">
        <text>IMP + diphosphate = hypoxanthine + 5-phospho-alpha-D-ribose 1-diphosphate</text>
        <dbReference type="Rhea" id="RHEA:17973"/>
        <dbReference type="ChEBI" id="CHEBI:17368"/>
        <dbReference type="ChEBI" id="CHEBI:33019"/>
        <dbReference type="ChEBI" id="CHEBI:58017"/>
        <dbReference type="ChEBI" id="CHEBI:58053"/>
        <dbReference type="EC" id="2.4.2.8"/>
    </reaction>
    <physiologicalReaction direction="right-to-left" evidence="15">
        <dbReference type="Rhea" id="RHEA:17975"/>
    </physiologicalReaction>
</comment>
<keyword evidence="10 16" id="KW-0479">Metal-binding</keyword>
<feature type="domain" description="Phosphoribosyltransferase" evidence="17">
    <location>
        <begin position="14"/>
        <end position="158"/>
    </location>
</feature>
<evidence type="ECO:0000313" key="18">
    <source>
        <dbReference type="EMBL" id="MBC5686571.1"/>
    </source>
</evidence>
<comment type="subcellular location">
    <subcellularLocation>
        <location evidence="3 16">Cytoplasm</location>
    </subcellularLocation>
</comment>
<dbReference type="InterPro" id="IPR000836">
    <property type="entry name" value="PRTase_dom"/>
</dbReference>
<dbReference type="InterPro" id="IPR050408">
    <property type="entry name" value="HGPRT"/>
</dbReference>
<evidence type="ECO:0000256" key="1">
    <source>
        <dbReference type="ARBA" id="ARBA00001946"/>
    </source>
</evidence>
<keyword evidence="8 16" id="KW-0328">Glycosyltransferase</keyword>
<evidence type="ECO:0000256" key="4">
    <source>
        <dbReference type="ARBA" id="ARBA00004669"/>
    </source>
</evidence>
<protein>
    <recommendedName>
        <fullName evidence="16">Hypoxanthine phosphoribosyltransferase</fullName>
        <ecNumber evidence="16">2.4.2.8</ecNumber>
    </recommendedName>
</protein>
<evidence type="ECO:0000256" key="10">
    <source>
        <dbReference type="ARBA" id="ARBA00022723"/>
    </source>
</evidence>
<name>A0ABR7GHK8_9FIRM</name>
<organism evidence="18 19">
    <name type="scientific">Roseburia lenta</name>
    <dbReference type="NCBI Taxonomy" id="2763061"/>
    <lineage>
        <taxon>Bacteria</taxon>
        <taxon>Bacillati</taxon>
        <taxon>Bacillota</taxon>
        <taxon>Clostridia</taxon>
        <taxon>Lachnospirales</taxon>
        <taxon>Lachnospiraceae</taxon>
        <taxon>Roseburia</taxon>
    </lineage>
</organism>
<evidence type="ECO:0000259" key="17">
    <source>
        <dbReference type="Pfam" id="PF00156"/>
    </source>
</evidence>
<reference evidence="18 19" key="1">
    <citation type="submission" date="2020-08" db="EMBL/GenBank/DDBJ databases">
        <title>Genome public.</title>
        <authorList>
            <person name="Liu C."/>
            <person name="Sun Q."/>
        </authorList>
    </citation>
    <scope>NUCLEOTIDE SEQUENCE [LARGE SCALE GENOMIC DNA]</scope>
    <source>
        <strain evidence="18 19">NSJ-9</strain>
    </source>
</reference>
<dbReference type="GO" id="GO:0016757">
    <property type="term" value="F:glycosyltransferase activity"/>
    <property type="evidence" value="ECO:0007669"/>
    <property type="project" value="UniProtKB-KW"/>
</dbReference>
<gene>
    <name evidence="18" type="primary">hpt</name>
    <name evidence="18" type="ORF">H8R94_08165</name>
</gene>
<keyword evidence="12 16" id="KW-0547">Nucleotide-binding</keyword>
<dbReference type="Proteomes" id="UP000643810">
    <property type="component" value="Unassembled WGS sequence"/>
</dbReference>
<evidence type="ECO:0000256" key="9">
    <source>
        <dbReference type="ARBA" id="ARBA00022679"/>
    </source>
</evidence>
<comment type="cofactor">
    <cofactor evidence="1 16">
        <name>Mg(2+)</name>
        <dbReference type="ChEBI" id="CHEBI:18420"/>
    </cofactor>
</comment>
<dbReference type="EC" id="2.4.2.8" evidence="16"/>
<accession>A0ABR7GHK8</accession>
<evidence type="ECO:0000256" key="5">
    <source>
        <dbReference type="ARBA" id="ARBA00004676"/>
    </source>
</evidence>
<evidence type="ECO:0000256" key="2">
    <source>
        <dbReference type="ARBA" id="ARBA00002049"/>
    </source>
</evidence>
<dbReference type="CDD" id="cd06223">
    <property type="entry name" value="PRTases_typeI"/>
    <property type="match status" value="1"/>
</dbReference>
<dbReference type="Pfam" id="PF00156">
    <property type="entry name" value="Pribosyltran"/>
    <property type="match status" value="1"/>
</dbReference>
<dbReference type="PANTHER" id="PTHR43340">
    <property type="entry name" value="HYPOXANTHINE-GUANINE PHOSPHORIBOSYLTRANSFERASE"/>
    <property type="match status" value="1"/>
</dbReference>
<keyword evidence="19" id="KW-1185">Reference proteome</keyword>
<evidence type="ECO:0000256" key="14">
    <source>
        <dbReference type="ARBA" id="ARBA00048811"/>
    </source>
</evidence>
<evidence type="ECO:0000256" key="12">
    <source>
        <dbReference type="ARBA" id="ARBA00022741"/>
    </source>
</evidence>
<sequence length="173" mass="19343">MSETIREMIPEADLAARIAELGAQISKDYEGESVYVICILRGASFFACELAKRITVPVTIDFMTTSSYGSGTVSTGEVKIKNDVEIPVDGRNVLIVEDIIDSGNTLHFLQDVFKERNAKSVRLCTMLDKPDRREVDVDVDYVGFTIPDEFVVGYGLDYDQKYRNLPYIGVVEL</sequence>
<evidence type="ECO:0000256" key="15">
    <source>
        <dbReference type="ARBA" id="ARBA00049402"/>
    </source>
</evidence>
<keyword evidence="7 16" id="KW-0963">Cytoplasm</keyword>
<dbReference type="PANTHER" id="PTHR43340:SF1">
    <property type="entry name" value="HYPOXANTHINE PHOSPHORIBOSYLTRANSFERASE"/>
    <property type="match status" value="1"/>
</dbReference>
<keyword evidence="11 16" id="KW-0660">Purine salvage</keyword>
<comment type="function">
    <text evidence="2">Purine salvage pathway enzyme that catalyzes the transfer of the ribosyl-5-phosphate group from 5-phospho-alpha-D-ribose 1-diphosphate (PRPP) to the N9 position of the 6-oxopurines hypoxanthine and guanine to form the corresponding ribonucleotides IMP (inosine 5'-monophosphate) and GMP (guanosine 5'-monophosphate), with the release of PPi.</text>
</comment>
<evidence type="ECO:0000256" key="3">
    <source>
        <dbReference type="ARBA" id="ARBA00004496"/>
    </source>
</evidence>
<evidence type="ECO:0000256" key="11">
    <source>
        <dbReference type="ARBA" id="ARBA00022726"/>
    </source>
</evidence>
<dbReference type="NCBIfam" id="TIGR01203">
    <property type="entry name" value="HGPRTase"/>
    <property type="match status" value="1"/>
</dbReference>
<evidence type="ECO:0000256" key="8">
    <source>
        <dbReference type="ARBA" id="ARBA00022676"/>
    </source>
</evidence>
<proteinExistence type="inferred from homology"/>
<comment type="similarity">
    <text evidence="6 16">Belongs to the purine/pyrimidine phosphoribosyltransferase family.</text>
</comment>
<evidence type="ECO:0000256" key="16">
    <source>
        <dbReference type="RuleBase" id="RU364099"/>
    </source>
</evidence>
<dbReference type="SUPFAM" id="SSF53271">
    <property type="entry name" value="PRTase-like"/>
    <property type="match status" value="1"/>
</dbReference>
<evidence type="ECO:0000313" key="19">
    <source>
        <dbReference type="Proteomes" id="UP000643810"/>
    </source>
</evidence>
<dbReference type="Gene3D" id="3.40.50.2020">
    <property type="match status" value="1"/>
</dbReference>
<comment type="caution">
    <text evidence="18">The sequence shown here is derived from an EMBL/GenBank/DDBJ whole genome shotgun (WGS) entry which is preliminary data.</text>
</comment>
<evidence type="ECO:0000256" key="7">
    <source>
        <dbReference type="ARBA" id="ARBA00022490"/>
    </source>
</evidence>
<dbReference type="EMBL" id="JACOPG010000003">
    <property type="protein sequence ID" value="MBC5686571.1"/>
    <property type="molecule type" value="Genomic_DNA"/>
</dbReference>
<dbReference type="RefSeq" id="WP_118281495.1">
    <property type="nucleotide sequence ID" value="NZ_JACOPG010000003.1"/>
</dbReference>
<comment type="pathway">
    <text evidence="4 16">Purine metabolism; IMP biosynthesis via salvage pathway; IMP from hypoxanthine: step 1/1.</text>
</comment>
<keyword evidence="13 16" id="KW-0460">Magnesium</keyword>
<evidence type="ECO:0000256" key="13">
    <source>
        <dbReference type="ARBA" id="ARBA00022842"/>
    </source>
</evidence>
<dbReference type="InterPro" id="IPR029057">
    <property type="entry name" value="PRTase-like"/>
</dbReference>
<comment type="catalytic activity">
    <reaction evidence="14">
        <text>GMP + diphosphate = guanine + 5-phospho-alpha-D-ribose 1-diphosphate</text>
        <dbReference type="Rhea" id="RHEA:25424"/>
        <dbReference type="ChEBI" id="CHEBI:16235"/>
        <dbReference type="ChEBI" id="CHEBI:33019"/>
        <dbReference type="ChEBI" id="CHEBI:58017"/>
        <dbReference type="ChEBI" id="CHEBI:58115"/>
        <dbReference type="EC" id="2.4.2.8"/>
    </reaction>
    <physiologicalReaction direction="right-to-left" evidence="14">
        <dbReference type="Rhea" id="RHEA:25426"/>
    </physiologicalReaction>
</comment>
<keyword evidence="9 16" id="KW-0808">Transferase</keyword>
<comment type="pathway">
    <text evidence="5">Purine metabolism; GMP biosynthesis via salvage pathway; GMP from guanine: step 1/1.</text>
</comment>
<evidence type="ECO:0000256" key="6">
    <source>
        <dbReference type="ARBA" id="ARBA00008391"/>
    </source>
</evidence>
<dbReference type="InterPro" id="IPR005904">
    <property type="entry name" value="Hxn_phspho_trans"/>
</dbReference>